<accession>A0ABT6EQN2</accession>
<reference evidence="1 2" key="1">
    <citation type="submission" date="2023-03" db="EMBL/GenBank/DDBJ databases">
        <title>Classification of Bisgaard taxon 6 and taxon 10 as Exercitatus varius gen. nov., spec. nov.</title>
        <authorList>
            <person name="Christensen H."/>
        </authorList>
    </citation>
    <scope>NUCLEOTIDE SEQUENCE [LARGE SCALE GENOMIC DNA]</scope>
    <source>
        <strain evidence="1 2">23350_01</strain>
    </source>
</reference>
<dbReference type="EMBL" id="JARQTX010000006">
    <property type="protein sequence ID" value="MDG2945861.1"/>
    <property type="molecule type" value="Genomic_DNA"/>
</dbReference>
<dbReference type="InterPro" id="IPR000415">
    <property type="entry name" value="Nitroreductase-like"/>
</dbReference>
<dbReference type="Gene3D" id="3.40.109.10">
    <property type="entry name" value="NADH Oxidase"/>
    <property type="match status" value="1"/>
</dbReference>
<keyword evidence="2" id="KW-1185">Reference proteome</keyword>
<dbReference type="Proteomes" id="UP001216057">
    <property type="component" value="Unassembled WGS sequence"/>
</dbReference>
<dbReference type="RefSeq" id="WP_317485846.1">
    <property type="nucleotide sequence ID" value="NZ_JARQTX010000006.1"/>
</dbReference>
<evidence type="ECO:0008006" key="3">
    <source>
        <dbReference type="Google" id="ProtNLM"/>
    </source>
</evidence>
<organism evidence="1 2">
    <name type="scientific">Exercitatus varius</name>
    <dbReference type="NCBI Taxonomy" id="67857"/>
    <lineage>
        <taxon>Bacteria</taxon>
        <taxon>Pseudomonadati</taxon>
        <taxon>Pseudomonadota</taxon>
        <taxon>Gammaproteobacteria</taxon>
        <taxon>Pasteurellales</taxon>
        <taxon>Pasteurellaceae</taxon>
        <taxon>Exercitatus</taxon>
    </lineage>
</organism>
<protein>
    <recommendedName>
        <fullName evidence="3">Nitroreductase</fullName>
    </recommendedName>
</protein>
<sequence length="328" mass="36751">MPTHSFLPLITQAIHAPSGHNTQPWRFSIQGDAICIAPDLRRALPVVDSDNRELFISLGCAAENLVLAASKQGYATQVHSDETTGNIRIQLTRQDIPSNPLATQITRRQTNRSLYSAQRIPDDVIAQLQQTPSEAGVQIFLYANGTPSYTQIGHHILQANALQMKNPAFKQELKTWLRYNKKHQDSTRDGLSYAAFGAPNVPRWLAEIAMSFAMREAPQHKSCQQQINHASHFALFTLEQNGIPHWINLGRTLQRFLLAATAQNIAHSYLNQPCEERQIAENMAQALSLNTLPVILLRLGYAAPRPYSLRRKLADVIDGEIEHPFQVT</sequence>
<dbReference type="PANTHER" id="PTHR23026:SF123">
    <property type="entry name" value="NAD(P)H NITROREDUCTASE RV3131-RELATED"/>
    <property type="match status" value="1"/>
</dbReference>
<dbReference type="PANTHER" id="PTHR23026">
    <property type="entry name" value="NADPH NITROREDUCTASE"/>
    <property type="match status" value="1"/>
</dbReference>
<dbReference type="NCBIfam" id="NF047509">
    <property type="entry name" value="Rv3131_FMN_oxido"/>
    <property type="match status" value="1"/>
</dbReference>
<name>A0ABT6EQN2_9PAST</name>
<comment type="caution">
    <text evidence="1">The sequence shown here is derived from an EMBL/GenBank/DDBJ whole genome shotgun (WGS) entry which is preliminary data.</text>
</comment>
<dbReference type="SUPFAM" id="SSF55469">
    <property type="entry name" value="FMN-dependent nitroreductase-like"/>
    <property type="match status" value="2"/>
</dbReference>
<gene>
    <name evidence="1" type="ORF">P7M32_05385</name>
</gene>
<dbReference type="Gene3D" id="3.40.109.30">
    <property type="entry name" value="putative nitroreductase (tm1586), domain 2"/>
    <property type="match status" value="1"/>
</dbReference>
<proteinExistence type="predicted"/>
<evidence type="ECO:0000313" key="1">
    <source>
        <dbReference type="EMBL" id="MDG2945861.1"/>
    </source>
</evidence>
<evidence type="ECO:0000313" key="2">
    <source>
        <dbReference type="Proteomes" id="UP001216057"/>
    </source>
</evidence>
<dbReference type="InterPro" id="IPR050627">
    <property type="entry name" value="Nitroreductase/BluB"/>
</dbReference>